<comment type="caution">
    <text evidence="2">The sequence shown here is derived from an EMBL/GenBank/DDBJ whole genome shotgun (WGS) entry which is preliminary data.</text>
</comment>
<evidence type="ECO:0000313" key="2">
    <source>
        <dbReference type="EMBL" id="MDN3688060.1"/>
    </source>
</evidence>
<proteinExistence type="predicted"/>
<accession>A0ABT8C5I8</accession>
<feature type="compositionally biased region" description="Polar residues" evidence="1">
    <location>
        <begin position="1"/>
        <end position="11"/>
    </location>
</feature>
<evidence type="ECO:0000256" key="1">
    <source>
        <dbReference type="SAM" id="MobiDB-lite"/>
    </source>
</evidence>
<evidence type="ECO:0000313" key="3">
    <source>
        <dbReference type="Proteomes" id="UP001236663"/>
    </source>
</evidence>
<feature type="region of interest" description="Disordered" evidence="1">
    <location>
        <begin position="1"/>
        <end position="26"/>
    </location>
</feature>
<dbReference type="RefSeq" id="WP_163384487.1">
    <property type="nucleotide sequence ID" value="NZ_JAUFQS010000007.1"/>
</dbReference>
<protein>
    <submittedName>
        <fullName evidence="2">Uncharacterized protein</fullName>
    </submittedName>
</protein>
<dbReference type="Proteomes" id="UP001236663">
    <property type="component" value="Unassembled WGS sequence"/>
</dbReference>
<name>A0ABT8C5I8_9BACT</name>
<feature type="compositionally biased region" description="Basic and acidic residues" evidence="1">
    <location>
        <begin position="14"/>
        <end position="23"/>
    </location>
</feature>
<sequence>MDSKNSLQQTEEATDPRSAEETRWQQPVLSCKRWFNPLRGWGQDLTAHRPRVSPGVIFIEAPQASEPIR</sequence>
<reference evidence="3" key="1">
    <citation type="journal article" date="2019" name="Int. J. Syst. Evol. Microbiol.">
        <title>The Global Catalogue of Microorganisms (GCM) 10K type strain sequencing project: providing services to taxonomists for standard genome sequencing and annotation.</title>
        <authorList>
            <consortium name="The Broad Institute Genomics Platform"/>
            <consortium name="The Broad Institute Genome Sequencing Center for Infectious Disease"/>
            <person name="Wu L."/>
            <person name="Ma J."/>
        </authorList>
    </citation>
    <scope>NUCLEOTIDE SEQUENCE [LARGE SCALE GENOMIC DNA]</scope>
    <source>
        <strain evidence="3">CECT 7706</strain>
    </source>
</reference>
<dbReference type="EMBL" id="JAUFQS010000007">
    <property type="protein sequence ID" value="MDN3688060.1"/>
    <property type="molecule type" value="Genomic_DNA"/>
</dbReference>
<keyword evidence="3" id="KW-1185">Reference proteome</keyword>
<gene>
    <name evidence="2" type="ORF">QWZ15_09480</name>
</gene>
<organism evidence="2 3">
    <name type="scientific">Cyclobacterium jeungdonense</name>
    <dbReference type="NCBI Taxonomy" id="708087"/>
    <lineage>
        <taxon>Bacteria</taxon>
        <taxon>Pseudomonadati</taxon>
        <taxon>Bacteroidota</taxon>
        <taxon>Cytophagia</taxon>
        <taxon>Cytophagales</taxon>
        <taxon>Cyclobacteriaceae</taxon>
        <taxon>Cyclobacterium</taxon>
    </lineage>
</organism>